<dbReference type="AlphaFoldDB" id="A0AAD7T2F5"/>
<keyword evidence="2" id="KW-1185">Reference proteome</keyword>
<comment type="caution">
    <text evidence="1">The sequence shown here is derived from an EMBL/GenBank/DDBJ whole genome shotgun (WGS) entry which is preliminary data.</text>
</comment>
<gene>
    <name evidence="1" type="ORF">AAFF_G00092050</name>
</gene>
<proteinExistence type="predicted"/>
<name>A0AAD7T2F5_9TELE</name>
<dbReference type="EMBL" id="JAINUG010000016">
    <property type="protein sequence ID" value="KAJ8413209.1"/>
    <property type="molecule type" value="Genomic_DNA"/>
</dbReference>
<protein>
    <submittedName>
        <fullName evidence="1">Uncharacterized protein</fullName>
    </submittedName>
</protein>
<sequence>MPDRRTSPTSPHALPADTECVKPASLEPPYHCCTAPSIQGNGACRECTLQSGDVAGYVLIPAPWASLATYPPETIFRLYLHWRPGSQGKNQTRCRQIFNPPNLFKDKNAKPIKASFLIW</sequence>
<dbReference type="Proteomes" id="UP001221898">
    <property type="component" value="Unassembled WGS sequence"/>
</dbReference>
<evidence type="ECO:0000313" key="1">
    <source>
        <dbReference type="EMBL" id="KAJ8413209.1"/>
    </source>
</evidence>
<accession>A0AAD7T2F5</accession>
<organism evidence="1 2">
    <name type="scientific">Aldrovandia affinis</name>
    <dbReference type="NCBI Taxonomy" id="143900"/>
    <lineage>
        <taxon>Eukaryota</taxon>
        <taxon>Metazoa</taxon>
        <taxon>Chordata</taxon>
        <taxon>Craniata</taxon>
        <taxon>Vertebrata</taxon>
        <taxon>Euteleostomi</taxon>
        <taxon>Actinopterygii</taxon>
        <taxon>Neopterygii</taxon>
        <taxon>Teleostei</taxon>
        <taxon>Notacanthiformes</taxon>
        <taxon>Halosauridae</taxon>
        <taxon>Aldrovandia</taxon>
    </lineage>
</organism>
<reference evidence="1" key="1">
    <citation type="journal article" date="2023" name="Science">
        <title>Genome structures resolve the early diversification of teleost fishes.</title>
        <authorList>
            <person name="Parey E."/>
            <person name="Louis A."/>
            <person name="Montfort J."/>
            <person name="Bouchez O."/>
            <person name="Roques C."/>
            <person name="Iampietro C."/>
            <person name="Lluch J."/>
            <person name="Castinel A."/>
            <person name="Donnadieu C."/>
            <person name="Desvignes T."/>
            <person name="Floi Bucao C."/>
            <person name="Jouanno E."/>
            <person name="Wen M."/>
            <person name="Mejri S."/>
            <person name="Dirks R."/>
            <person name="Jansen H."/>
            <person name="Henkel C."/>
            <person name="Chen W.J."/>
            <person name="Zahm M."/>
            <person name="Cabau C."/>
            <person name="Klopp C."/>
            <person name="Thompson A.W."/>
            <person name="Robinson-Rechavi M."/>
            <person name="Braasch I."/>
            <person name="Lecointre G."/>
            <person name="Bobe J."/>
            <person name="Postlethwait J.H."/>
            <person name="Berthelot C."/>
            <person name="Roest Crollius H."/>
            <person name="Guiguen Y."/>
        </authorList>
    </citation>
    <scope>NUCLEOTIDE SEQUENCE</scope>
    <source>
        <strain evidence="1">NC1722</strain>
    </source>
</reference>
<evidence type="ECO:0000313" key="2">
    <source>
        <dbReference type="Proteomes" id="UP001221898"/>
    </source>
</evidence>